<sequence>MKTTMSISRPSCIADFPRLFIPIVFPHLLRQRHCHIANTSLGEPYRGRLAESADAHMSNSPNHICQPSRPIASRPFTHFGFLIARGFAALQQSPTRPPRTNLGRCDPTYTRLIRISIAYLRIIHSHCHHPLPCPRLTSPLVLVPSSLLSTHNSVSMPMESIEIIVSHRGTQHHLSLLPDDTIALLQARLEELTSVPPSLQKLLFKGKKANLQDSDTLVHAGLKNGTKVQMLGSTTEELSRTLAADTEFQRKERILRERALKAPVKARSTSSPSALSQYTFHHIEPLAHLPEPASARALLTRLANDPAIRHVMQTHHLAVGLLTELAPHEQPHLLGLNVNAGQAIKLRLRTDRYDGFRLYSEVRKVLCHELTHNVWSDHDNNFKEMNSRLNREVAEFERAAAEGTHHLTGSGDAYQPTSELEAEAQTYILGGGQQTLGVSVPIVADDESREERRRRLLDATMKRLQKEEEELEERCGTAASSSVSL</sequence>
<dbReference type="InterPro" id="IPR000626">
    <property type="entry name" value="Ubiquitin-like_dom"/>
</dbReference>
<evidence type="ECO:0000313" key="5">
    <source>
        <dbReference type="Proteomes" id="UP000814176"/>
    </source>
</evidence>
<keyword evidence="5" id="KW-1185">Reference proteome</keyword>
<dbReference type="GeneID" id="71998082"/>
<dbReference type="PROSITE" id="PS51397">
    <property type="entry name" value="WLM"/>
    <property type="match status" value="1"/>
</dbReference>
<dbReference type="InterPro" id="IPR013536">
    <property type="entry name" value="WLM_dom"/>
</dbReference>
<evidence type="ECO:0000259" key="3">
    <source>
        <dbReference type="PROSITE" id="PS51397"/>
    </source>
</evidence>
<dbReference type="SMART" id="SM00213">
    <property type="entry name" value="UBQ"/>
    <property type="match status" value="1"/>
</dbReference>
<feature type="region of interest" description="Disordered" evidence="1">
    <location>
        <begin position="466"/>
        <end position="485"/>
    </location>
</feature>
<dbReference type="RefSeq" id="XP_047775466.1">
    <property type="nucleotide sequence ID" value="XM_047917350.1"/>
</dbReference>
<dbReference type="Proteomes" id="UP000814176">
    <property type="component" value="Unassembled WGS sequence"/>
</dbReference>
<feature type="domain" description="WLM" evidence="3">
    <location>
        <begin position="271"/>
        <end position="465"/>
    </location>
</feature>
<accession>A0ABQ8K629</accession>
<dbReference type="InterPro" id="IPR029071">
    <property type="entry name" value="Ubiquitin-like_domsf"/>
</dbReference>
<name>A0ABQ8K629_9APHY</name>
<evidence type="ECO:0000259" key="2">
    <source>
        <dbReference type="PROSITE" id="PS50053"/>
    </source>
</evidence>
<dbReference type="PANTHER" id="PTHR47795:SF1">
    <property type="entry name" value="DNA-DEPENDENT METALLOPROTEASE WSS1 HOMOLOG 2"/>
    <property type="match status" value="1"/>
</dbReference>
<gene>
    <name evidence="4" type="ORF">C8Q71DRAFT_258422</name>
</gene>
<protein>
    <submittedName>
        <fullName evidence="4">WLM domain-containing protein</fullName>
    </submittedName>
</protein>
<dbReference type="PANTHER" id="PTHR47795">
    <property type="entry name" value="UBIQUITIN AND WLM DOMAIN-CONTAINING METALLOPROTEASE SPCC1442.07C"/>
    <property type="match status" value="1"/>
</dbReference>
<evidence type="ECO:0000256" key="1">
    <source>
        <dbReference type="SAM" id="MobiDB-lite"/>
    </source>
</evidence>
<organism evidence="4 5">
    <name type="scientific">Rhodofomes roseus</name>
    <dbReference type="NCBI Taxonomy" id="34475"/>
    <lineage>
        <taxon>Eukaryota</taxon>
        <taxon>Fungi</taxon>
        <taxon>Dikarya</taxon>
        <taxon>Basidiomycota</taxon>
        <taxon>Agaricomycotina</taxon>
        <taxon>Agaricomycetes</taxon>
        <taxon>Polyporales</taxon>
        <taxon>Rhodofomes</taxon>
    </lineage>
</organism>
<comment type="caution">
    <text evidence="4">The sequence shown here is derived from an EMBL/GenBank/DDBJ whole genome shotgun (WGS) entry which is preliminary data.</text>
</comment>
<dbReference type="Pfam" id="PF08325">
    <property type="entry name" value="WLM"/>
    <property type="match status" value="1"/>
</dbReference>
<feature type="domain" description="Ubiquitin-like" evidence="2">
    <location>
        <begin position="161"/>
        <end position="231"/>
    </location>
</feature>
<proteinExistence type="predicted"/>
<dbReference type="EMBL" id="JADCUA010000021">
    <property type="protein sequence ID" value="KAH9832548.1"/>
    <property type="molecule type" value="Genomic_DNA"/>
</dbReference>
<dbReference type="Gene3D" id="3.10.20.90">
    <property type="entry name" value="Phosphatidylinositol 3-kinase Catalytic Subunit, Chain A, domain 1"/>
    <property type="match status" value="1"/>
</dbReference>
<evidence type="ECO:0000313" key="4">
    <source>
        <dbReference type="EMBL" id="KAH9832548.1"/>
    </source>
</evidence>
<dbReference type="PROSITE" id="PS50053">
    <property type="entry name" value="UBIQUITIN_2"/>
    <property type="match status" value="1"/>
</dbReference>
<dbReference type="SUPFAM" id="SSF54236">
    <property type="entry name" value="Ubiquitin-like"/>
    <property type="match status" value="1"/>
</dbReference>
<reference evidence="4 5" key="1">
    <citation type="journal article" date="2021" name="Environ. Microbiol.">
        <title>Gene family expansions and transcriptome signatures uncover fungal adaptations to wood decay.</title>
        <authorList>
            <person name="Hage H."/>
            <person name="Miyauchi S."/>
            <person name="Viragh M."/>
            <person name="Drula E."/>
            <person name="Min B."/>
            <person name="Chaduli D."/>
            <person name="Navarro D."/>
            <person name="Favel A."/>
            <person name="Norest M."/>
            <person name="Lesage-Meessen L."/>
            <person name="Balint B."/>
            <person name="Merenyi Z."/>
            <person name="de Eugenio L."/>
            <person name="Morin E."/>
            <person name="Martinez A.T."/>
            <person name="Baldrian P."/>
            <person name="Stursova M."/>
            <person name="Martinez M.J."/>
            <person name="Novotny C."/>
            <person name="Magnuson J.K."/>
            <person name="Spatafora J.W."/>
            <person name="Maurice S."/>
            <person name="Pangilinan J."/>
            <person name="Andreopoulos W."/>
            <person name="LaButti K."/>
            <person name="Hundley H."/>
            <person name="Na H."/>
            <person name="Kuo A."/>
            <person name="Barry K."/>
            <person name="Lipzen A."/>
            <person name="Henrissat B."/>
            <person name="Riley R."/>
            <person name="Ahrendt S."/>
            <person name="Nagy L.G."/>
            <person name="Grigoriev I.V."/>
            <person name="Martin F."/>
            <person name="Rosso M.N."/>
        </authorList>
    </citation>
    <scope>NUCLEOTIDE SEQUENCE [LARGE SCALE GENOMIC DNA]</scope>
    <source>
        <strain evidence="4 5">CIRM-BRFM 1785</strain>
    </source>
</reference>
<dbReference type="Pfam" id="PF00240">
    <property type="entry name" value="ubiquitin"/>
    <property type="match status" value="1"/>
</dbReference>